<sequence length="55" mass="6576">CMTESIWRMPRRWLHQLEDACIIIERLFGKAQDVEFTVDDGELWILQSRDLVIAK</sequence>
<feature type="non-terminal residue" evidence="2">
    <location>
        <position position="1"/>
    </location>
</feature>
<gene>
    <name evidence="2" type="ORF">S01H4_40320</name>
</gene>
<evidence type="ECO:0000259" key="1">
    <source>
        <dbReference type="Pfam" id="PF01326"/>
    </source>
</evidence>
<proteinExistence type="predicted"/>
<dbReference type="EMBL" id="BART01021944">
    <property type="protein sequence ID" value="GAH04909.1"/>
    <property type="molecule type" value="Genomic_DNA"/>
</dbReference>
<dbReference type="Pfam" id="PF01326">
    <property type="entry name" value="PPDK_N"/>
    <property type="match status" value="1"/>
</dbReference>
<accession>X1DIR6</accession>
<reference evidence="2" key="1">
    <citation type="journal article" date="2014" name="Front. Microbiol.">
        <title>High frequency of phylogenetically diverse reductive dehalogenase-homologous genes in deep subseafloor sedimentary metagenomes.</title>
        <authorList>
            <person name="Kawai M."/>
            <person name="Futagami T."/>
            <person name="Toyoda A."/>
            <person name="Takaki Y."/>
            <person name="Nishi S."/>
            <person name="Hori S."/>
            <person name="Arai W."/>
            <person name="Tsubouchi T."/>
            <person name="Morono Y."/>
            <person name="Uchiyama I."/>
            <person name="Ito T."/>
            <person name="Fujiyama A."/>
            <person name="Inagaki F."/>
            <person name="Takami H."/>
        </authorList>
    </citation>
    <scope>NUCLEOTIDE SEQUENCE</scope>
    <source>
        <strain evidence="2">Expedition CK06-06</strain>
    </source>
</reference>
<dbReference type="SUPFAM" id="SSF56059">
    <property type="entry name" value="Glutathione synthetase ATP-binding domain-like"/>
    <property type="match status" value="1"/>
</dbReference>
<dbReference type="GO" id="GO:0005524">
    <property type="term" value="F:ATP binding"/>
    <property type="evidence" value="ECO:0007669"/>
    <property type="project" value="InterPro"/>
</dbReference>
<name>X1DIR6_9ZZZZ</name>
<organism evidence="2">
    <name type="scientific">marine sediment metagenome</name>
    <dbReference type="NCBI Taxonomy" id="412755"/>
    <lineage>
        <taxon>unclassified sequences</taxon>
        <taxon>metagenomes</taxon>
        <taxon>ecological metagenomes</taxon>
    </lineage>
</organism>
<dbReference type="Gene3D" id="3.30.470.20">
    <property type="entry name" value="ATP-grasp fold, B domain"/>
    <property type="match status" value="1"/>
</dbReference>
<feature type="domain" description="Pyruvate phosphate dikinase AMP/ATP-binding" evidence="1">
    <location>
        <begin position="14"/>
        <end position="50"/>
    </location>
</feature>
<evidence type="ECO:0000313" key="2">
    <source>
        <dbReference type="EMBL" id="GAH04909.1"/>
    </source>
</evidence>
<dbReference type="GO" id="GO:0016301">
    <property type="term" value="F:kinase activity"/>
    <property type="evidence" value="ECO:0007669"/>
    <property type="project" value="InterPro"/>
</dbReference>
<dbReference type="InterPro" id="IPR002192">
    <property type="entry name" value="PPDK_AMP/ATP-bd"/>
</dbReference>
<comment type="caution">
    <text evidence="2">The sequence shown here is derived from an EMBL/GenBank/DDBJ whole genome shotgun (WGS) entry which is preliminary data.</text>
</comment>
<protein>
    <recommendedName>
        <fullName evidence="1">Pyruvate phosphate dikinase AMP/ATP-binding domain-containing protein</fullName>
    </recommendedName>
</protein>
<dbReference type="AlphaFoldDB" id="X1DIR6"/>